<comment type="caution">
    <text evidence="3">The sequence shown here is derived from an EMBL/GenBank/DDBJ whole genome shotgun (WGS) entry which is preliminary data.</text>
</comment>
<evidence type="ECO:0000313" key="3">
    <source>
        <dbReference type="EMBL" id="MCZ0859583.1"/>
    </source>
</evidence>
<name>A0ABT4ICW5_9ACTO</name>
<dbReference type="Proteomes" id="UP001072034">
    <property type="component" value="Unassembled WGS sequence"/>
</dbReference>
<evidence type="ECO:0000259" key="2">
    <source>
        <dbReference type="SMART" id="SM00858"/>
    </source>
</evidence>
<accession>A0ABT4ICW5</accession>
<evidence type="ECO:0000313" key="4">
    <source>
        <dbReference type="Proteomes" id="UP001072034"/>
    </source>
</evidence>
<reference evidence="3" key="1">
    <citation type="submission" date="2022-10" db="EMBL/GenBank/DDBJ databases">
        <title>Genome sequence of Actinomyces israelii ATCC 10048.</title>
        <authorList>
            <person name="Watt R.M."/>
            <person name="Tong W.M."/>
        </authorList>
    </citation>
    <scope>NUCLEOTIDE SEQUENCE</scope>
    <source>
        <strain evidence="3">ATCC 10048</strain>
    </source>
</reference>
<feature type="region of interest" description="Disordered" evidence="1">
    <location>
        <begin position="1"/>
        <end position="24"/>
    </location>
</feature>
<feature type="domain" description="SAF" evidence="2">
    <location>
        <begin position="55"/>
        <end position="116"/>
    </location>
</feature>
<dbReference type="EMBL" id="JAPTMY010000068">
    <property type="protein sequence ID" value="MCZ0859583.1"/>
    <property type="molecule type" value="Genomic_DNA"/>
</dbReference>
<feature type="compositionally biased region" description="Low complexity" evidence="1">
    <location>
        <begin position="1"/>
        <end position="17"/>
    </location>
</feature>
<protein>
    <recommendedName>
        <fullName evidence="2">SAF domain-containing protein</fullName>
    </recommendedName>
</protein>
<proteinExistence type="predicted"/>
<dbReference type="SMART" id="SM00858">
    <property type="entry name" value="SAF"/>
    <property type="match status" value="1"/>
</dbReference>
<organism evidence="3 4">
    <name type="scientific">Actinomyces israelii</name>
    <dbReference type="NCBI Taxonomy" id="1659"/>
    <lineage>
        <taxon>Bacteria</taxon>
        <taxon>Bacillati</taxon>
        <taxon>Actinomycetota</taxon>
        <taxon>Actinomycetes</taxon>
        <taxon>Actinomycetales</taxon>
        <taxon>Actinomycetaceae</taxon>
        <taxon>Actinomyces</taxon>
    </lineage>
</organism>
<gene>
    <name evidence="3" type="ORF">OHJ16_16250</name>
</gene>
<evidence type="ECO:0000256" key="1">
    <source>
        <dbReference type="SAM" id="MobiDB-lite"/>
    </source>
</evidence>
<sequence length="221" mass="22017">MAPSRRGPAPAADAAPPARRRRSTWRDPRMAGGLVLIGAAVALGAWAVSTAADTQQVYVLARDVAPGQDLTADGVLSLVDAHPGTDAYIPAGELPERAVAQRSLSAGELLPAGAVGSQTPEDLRAIVLRVSSSLPAGTATGDVVDLWVLPAARTAAESPRTQAEVVAEHLTVSAVGQTDEGLMGGDTTEVEVLVPAGSVAAVLTAVGGDGALVLVPGGAGS</sequence>
<keyword evidence="4" id="KW-1185">Reference proteome</keyword>
<dbReference type="RefSeq" id="WP_156966639.1">
    <property type="nucleotide sequence ID" value="NZ_CAJPNG010000271.1"/>
</dbReference>
<dbReference type="InterPro" id="IPR013974">
    <property type="entry name" value="SAF"/>
</dbReference>